<accession>E8WYJ7</accession>
<evidence type="ECO:0000313" key="3">
    <source>
        <dbReference type="Proteomes" id="UP000000343"/>
    </source>
</evidence>
<dbReference type="EMBL" id="CP002480">
    <property type="protein sequence ID" value="ADW67595.1"/>
    <property type="molecule type" value="Genomic_DNA"/>
</dbReference>
<keyword evidence="3" id="KW-1185">Reference proteome</keyword>
<dbReference type="KEGG" id="acm:AciX9_0523"/>
<dbReference type="HOGENOM" id="CLU_1508568_0_0_0"/>
<dbReference type="Proteomes" id="UP000000343">
    <property type="component" value="Chromosome"/>
</dbReference>
<keyword evidence="1" id="KW-0732">Signal</keyword>
<dbReference type="eggNOG" id="COG4773">
    <property type="taxonomic scope" value="Bacteria"/>
</dbReference>
<gene>
    <name evidence="2" type="ordered locus">AciX9_0523</name>
</gene>
<dbReference type="PaxDb" id="1198114-AciX9_0523"/>
<sequence>MKKPHAILTLAAVAVLNLSVYAATACAQETREQAAAHLRKPETKEMDPTFTTAAPFAQKLVDEALAKHPEVLLLALHAGAPKYDIVASNFGRIGKLGDEDDLRCIHTGKDNLEVNKEGIHFEDQTPLRDQSGKIIGAIGIVFSYKPGDDKMKLQAIAKQIQAEMKADIPSSKRLFGPA</sequence>
<evidence type="ECO:0000256" key="1">
    <source>
        <dbReference type="SAM" id="SignalP"/>
    </source>
</evidence>
<dbReference type="OrthoDB" id="120607at2"/>
<organism evidence="3">
    <name type="scientific">Granulicella tundricola (strain ATCC BAA-1859 / DSM 23138 / MP5ACTX9)</name>
    <dbReference type="NCBI Taxonomy" id="1198114"/>
    <lineage>
        <taxon>Bacteria</taxon>
        <taxon>Pseudomonadati</taxon>
        <taxon>Acidobacteriota</taxon>
        <taxon>Terriglobia</taxon>
        <taxon>Terriglobales</taxon>
        <taxon>Acidobacteriaceae</taxon>
        <taxon>Granulicella</taxon>
    </lineage>
</organism>
<dbReference type="PROSITE" id="PS51257">
    <property type="entry name" value="PROKAR_LIPOPROTEIN"/>
    <property type="match status" value="1"/>
</dbReference>
<dbReference type="AlphaFoldDB" id="E8WYJ7"/>
<feature type="chain" id="PRO_5003230465" evidence="1">
    <location>
        <begin position="28"/>
        <end position="178"/>
    </location>
</feature>
<protein>
    <submittedName>
        <fullName evidence="2">Uncharacterized protein</fullName>
    </submittedName>
</protein>
<feature type="signal peptide" evidence="1">
    <location>
        <begin position="1"/>
        <end position="27"/>
    </location>
</feature>
<dbReference type="RefSeq" id="WP_013578923.1">
    <property type="nucleotide sequence ID" value="NC_015064.1"/>
</dbReference>
<reference evidence="3" key="1">
    <citation type="submission" date="2011-01" db="EMBL/GenBank/DDBJ databases">
        <title>Complete sequence of chromosome of Acidobacterium sp. MP5ACTX9.</title>
        <authorList>
            <consortium name="US DOE Joint Genome Institute"/>
            <person name="Lucas S."/>
            <person name="Copeland A."/>
            <person name="Lapidus A."/>
            <person name="Cheng J.-F."/>
            <person name="Goodwin L."/>
            <person name="Pitluck S."/>
            <person name="Teshima H."/>
            <person name="Detter J.C."/>
            <person name="Han C."/>
            <person name="Tapia R."/>
            <person name="Land M."/>
            <person name="Hauser L."/>
            <person name="Kyrpides N."/>
            <person name="Ivanova N."/>
            <person name="Ovchinnikova G."/>
            <person name="Pagani I."/>
            <person name="Rawat S.R."/>
            <person name="Mannisto M."/>
            <person name="Haggblom M.M."/>
            <person name="Woyke T."/>
        </authorList>
    </citation>
    <scope>NUCLEOTIDE SEQUENCE [LARGE SCALE GENOMIC DNA]</scope>
    <source>
        <strain evidence="3">MP5ACTX9</strain>
    </source>
</reference>
<name>E8WYJ7_GRATM</name>
<proteinExistence type="predicted"/>
<evidence type="ECO:0000313" key="2">
    <source>
        <dbReference type="EMBL" id="ADW67595.1"/>
    </source>
</evidence>